<protein>
    <submittedName>
        <fullName evidence="1">Uncharacterized protein</fullName>
    </submittedName>
</protein>
<proteinExistence type="predicted"/>
<dbReference type="Proteomes" id="UP000521943">
    <property type="component" value="Unassembled WGS sequence"/>
</dbReference>
<sequence>MITSDRFTHPVPALDKRHSAAFKNKIPVREDITYNYNNPSLDVKVFFAPAEEGAETTLARADEELCQNRHIYPGVFSIRLSRRFPVDLFITASEKNQVAKLLDIPQDSIITLRTDTFGLLSEGYNFPGMAWVVLLLFDGGVATKTKGCITKADGFFQRGQMEVLMLPVNSNGDLVEMSVDVAKRMWGNEAIEVDGAEYRVMENGVAVREFFGGLERRTISVCQIDRMGCDLSAPELHIFSKSFKDHPDDTRWIHAQYQRLEFLVSSYNLPAPKALVKLLSGDLTGHVAEYIGPTQDSLTHIDVMIGGEEQFSTPIHCVQLSPTIMDRVQYRELDGSRACGWVVNTTHGGYLVRPDKEPSLILHFLPAQIGFAQTTVCDEDL</sequence>
<gene>
    <name evidence="1" type="ORF">DFP72DRAFT_1170148</name>
</gene>
<organism evidence="1 2">
    <name type="scientific">Ephemerocybe angulata</name>
    <dbReference type="NCBI Taxonomy" id="980116"/>
    <lineage>
        <taxon>Eukaryota</taxon>
        <taxon>Fungi</taxon>
        <taxon>Dikarya</taxon>
        <taxon>Basidiomycota</taxon>
        <taxon>Agaricomycotina</taxon>
        <taxon>Agaricomycetes</taxon>
        <taxon>Agaricomycetidae</taxon>
        <taxon>Agaricales</taxon>
        <taxon>Agaricineae</taxon>
        <taxon>Psathyrellaceae</taxon>
        <taxon>Ephemerocybe</taxon>
    </lineage>
</organism>
<comment type="caution">
    <text evidence="1">The sequence shown here is derived from an EMBL/GenBank/DDBJ whole genome shotgun (WGS) entry which is preliminary data.</text>
</comment>
<evidence type="ECO:0000313" key="1">
    <source>
        <dbReference type="EMBL" id="KAF6754405.1"/>
    </source>
</evidence>
<keyword evidence="2" id="KW-1185">Reference proteome</keyword>
<evidence type="ECO:0000313" key="2">
    <source>
        <dbReference type="Proteomes" id="UP000521943"/>
    </source>
</evidence>
<reference evidence="1 2" key="1">
    <citation type="submission" date="2020-07" db="EMBL/GenBank/DDBJ databases">
        <title>Comparative genomics of pyrophilous fungi reveals a link between fire events and developmental genes.</title>
        <authorList>
            <consortium name="DOE Joint Genome Institute"/>
            <person name="Steindorff A.S."/>
            <person name="Carver A."/>
            <person name="Calhoun S."/>
            <person name="Stillman K."/>
            <person name="Liu H."/>
            <person name="Lipzen A."/>
            <person name="Pangilinan J."/>
            <person name="Labutti K."/>
            <person name="Bruns T.D."/>
            <person name="Grigoriev I.V."/>
        </authorList>
    </citation>
    <scope>NUCLEOTIDE SEQUENCE [LARGE SCALE GENOMIC DNA]</scope>
    <source>
        <strain evidence="1 2">CBS 144469</strain>
    </source>
</reference>
<dbReference type="EMBL" id="JACGCI010000034">
    <property type="protein sequence ID" value="KAF6754405.1"/>
    <property type="molecule type" value="Genomic_DNA"/>
</dbReference>
<accession>A0A8H6HWU0</accession>
<name>A0A8H6HWU0_9AGAR</name>
<dbReference type="AlphaFoldDB" id="A0A8H6HWU0"/>